<protein>
    <submittedName>
        <fullName evidence="2">Uncharacterized protein</fullName>
    </submittedName>
</protein>
<sequence>MNYPGLSKSWLGTVQDIAMLNMSTTRTLKAAAEEASHQLHEQFSTPKLSCRFAVQKSQLRYWNRTPRDRFCRSAVDNIKTHTNKLVHSLANARTYVTTMKLEGNAVSRIRLISARPDDVYSVRRSSSARGRDLGSYVCLLTGRAGRHTTDGSLTTRVTPTTSPHTDNDRRPNNAAALRKPIPDLATLALKSVRAVGSRARHAARSSPVVAFIFSNIKFSK</sequence>
<dbReference type="AlphaFoldDB" id="A0A4C1ZL99"/>
<name>A0A4C1ZL99_EUMVA</name>
<feature type="region of interest" description="Disordered" evidence="1">
    <location>
        <begin position="148"/>
        <end position="177"/>
    </location>
</feature>
<gene>
    <name evidence="2" type="ORF">EVAR_62480_1</name>
</gene>
<reference evidence="2 3" key="1">
    <citation type="journal article" date="2019" name="Commun. Biol.">
        <title>The bagworm genome reveals a unique fibroin gene that provides high tensile strength.</title>
        <authorList>
            <person name="Kono N."/>
            <person name="Nakamura H."/>
            <person name="Ohtoshi R."/>
            <person name="Tomita M."/>
            <person name="Numata K."/>
            <person name="Arakawa K."/>
        </authorList>
    </citation>
    <scope>NUCLEOTIDE SEQUENCE [LARGE SCALE GENOMIC DNA]</scope>
</reference>
<evidence type="ECO:0000313" key="2">
    <source>
        <dbReference type="EMBL" id="GBP87973.1"/>
    </source>
</evidence>
<evidence type="ECO:0000256" key="1">
    <source>
        <dbReference type="SAM" id="MobiDB-lite"/>
    </source>
</evidence>
<dbReference type="Proteomes" id="UP000299102">
    <property type="component" value="Unassembled WGS sequence"/>
</dbReference>
<accession>A0A4C1ZL99</accession>
<keyword evidence="3" id="KW-1185">Reference proteome</keyword>
<dbReference type="EMBL" id="BGZK01001898">
    <property type="protein sequence ID" value="GBP87973.1"/>
    <property type="molecule type" value="Genomic_DNA"/>
</dbReference>
<organism evidence="2 3">
    <name type="scientific">Eumeta variegata</name>
    <name type="common">Bagworm moth</name>
    <name type="synonym">Eumeta japonica</name>
    <dbReference type="NCBI Taxonomy" id="151549"/>
    <lineage>
        <taxon>Eukaryota</taxon>
        <taxon>Metazoa</taxon>
        <taxon>Ecdysozoa</taxon>
        <taxon>Arthropoda</taxon>
        <taxon>Hexapoda</taxon>
        <taxon>Insecta</taxon>
        <taxon>Pterygota</taxon>
        <taxon>Neoptera</taxon>
        <taxon>Endopterygota</taxon>
        <taxon>Lepidoptera</taxon>
        <taxon>Glossata</taxon>
        <taxon>Ditrysia</taxon>
        <taxon>Tineoidea</taxon>
        <taxon>Psychidae</taxon>
        <taxon>Oiketicinae</taxon>
        <taxon>Eumeta</taxon>
    </lineage>
</organism>
<proteinExistence type="predicted"/>
<evidence type="ECO:0000313" key="3">
    <source>
        <dbReference type="Proteomes" id="UP000299102"/>
    </source>
</evidence>
<feature type="compositionally biased region" description="Low complexity" evidence="1">
    <location>
        <begin position="154"/>
        <end position="164"/>
    </location>
</feature>
<comment type="caution">
    <text evidence="2">The sequence shown here is derived from an EMBL/GenBank/DDBJ whole genome shotgun (WGS) entry which is preliminary data.</text>
</comment>